<dbReference type="WBParaSite" id="HCON_00189620-00001">
    <property type="protein sequence ID" value="HCON_00189620-00001"/>
    <property type="gene ID" value="HCON_00189620"/>
</dbReference>
<evidence type="ECO:0000313" key="3">
    <source>
        <dbReference type="Proteomes" id="UP000025227"/>
    </source>
</evidence>
<feature type="region of interest" description="Disordered" evidence="2">
    <location>
        <begin position="44"/>
        <end position="75"/>
    </location>
</feature>
<proteinExistence type="predicted"/>
<dbReference type="AlphaFoldDB" id="A0A7I4Z500"/>
<keyword evidence="3" id="KW-1185">Reference proteome</keyword>
<dbReference type="Proteomes" id="UP000025227">
    <property type="component" value="Unplaced"/>
</dbReference>
<evidence type="ECO:0000256" key="1">
    <source>
        <dbReference type="SAM" id="Coils"/>
    </source>
</evidence>
<protein>
    <submittedName>
        <fullName evidence="4">DUF659 domain-containing protein</fullName>
    </submittedName>
</protein>
<name>A0A7I4Z500_HAECO</name>
<evidence type="ECO:0000313" key="4">
    <source>
        <dbReference type="WBParaSite" id="HCON_00189620-00001"/>
    </source>
</evidence>
<feature type="coiled-coil region" evidence="1">
    <location>
        <begin position="223"/>
        <end position="250"/>
    </location>
</feature>
<feature type="compositionally biased region" description="Basic and acidic residues" evidence="2">
    <location>
        <begin position="44"/>
        <end position="56"/>
    </location>
</feature>
<accession>A0A7I4Z500</accession>
<sequence>MDDCRTTADAAVRSQERVLEMDQDKENVQGSEVRDVIGEIQKLQEKQAKDMMRNDEEMSDEDMEDDNSKVRAVPRASGDWSSLRAALENAFGAMGKSGGANRNRGAVIESRDCKGHLQYECKDGCLKEACFGDLKDIMFPGAFAKEPLGSLWRAWVAASIFIRNDMNTAEKIKAWKKGVICLDAEALQRVLRLAYDRCKDWTEFLYVTDGISKHERIDDYCFDRTYDEALKSLKRDLDEQEKNRRSKKQGPTAFAAPENALLLERDGSRRGIIAKVATSFEKLRDVLDELKACSTWIIVWPLDTHFTDAQICETLRRCHQQLEEGGRIVSVFPPLMESNQATWRQLTELWQMIEGALQKKAGPSQFLSTASHKVEGGKVFIEAGAPEGCLNFYGKNLGVGSAKALYECIRNCLKEANLPELNPLEVAPTRAPAPRGGRMWITRSRGREREGLPPPPEIKRARGSL</sequence>
<reference evidence="4" key="1">
    <citation type="submission" date="2020-12" db="UniProtKB">
        <authorList>
            <consortium name="WormBaseParasite"/>
        </authorList>
    </citation>
    <scope>IDENTIFICATION</scope>
    <source>
        <strain evidence="4">MHco3</strain>
    </source>
</reference>
<organism evidence="3 4">
    <name type="scientific">Haemonchus contortus</name>
    <name type="common">Barber pole worm</name>
    <dbReference type="NCBI Taxonomy" id="6289"/>
    <lineage>
        <taxon>Eukaryota</taxon>
        <taxon>Metazoa</taxon>
        <taxon>Ecdysozoa</taxon>
        <taxon>Nematoda</taxon>
        <taxon>Chromadorea</taxon>
        <taxon>Rhabditida</taxon>
        <taxon>Rhabditina</taxon>
        <taxon>Rhabditomorpha</taxon>
        <taxon>Strongyloidea</taxon>
        <taxon>Trichostrongylidae</taxon>
        <taxon>Haemonchus</taxon>
    </lineage>
</organism>
<keyword evidence="1" id="KW-0175">Coiled coil</keyword>
<feature type="region of interest" description="Disordered" evidence="2">
    <location>
        <begin position="443"/>
        <end position="465"/>
    </location>
</feature>
<evidence type="ECO:0000256" key="2">
    <source>
        <dbReference type="SAM" id="MobiDB-lite"/>
    </source>
</evidence>